<evidence type="ECO:0000256" key="3">
    <source>
        <dbReference type="ARBA" id="ARBA00023004"/>
    </source>
</evidence>
<dbReference type="GO" id="GO:0009055">
    <property type="term" value="F:electron transfer activity"/>
    <property type="evidence" value="ECO:0007669"/>
    <property type="project" value="TreeGrafter"/>
</dbReference>
<evidence type="ECO:0000313" key="8">
    <source>
        <dbReference type="Proteomes" id="UP000628017"/>
    </source>
</evidence>
<accession>A0A916QR55</accession>
<dbReference type="Gene3D" id="3.10.20.30">
    <property type="match status" value="1"/>
</dbReference>
<organism evidence="7 8">
    <name type="scientific">Neptunicoccus cionae</name>
    <dbReference type="NCBI Taxonomy" id="2035344"/>
    <lineage>
        <taxon>Bacteria</taxon>
        <taxon>Pseudomonadati</taxon>
        <taxon>Pseudomonadota</taxon>
        <taxon>Alphaproteobacteria</taxon>
        <taxon>Rhodobacterales</taxon>
        <taxon>Paracoccaceae</taxon>
        <taxon>Neptunicoccus</taxon>
    </lineage>
</organism>
<evidence type="ECO:0000259" key="6">
    <source>
        <dbReference type="PROSITE" id="PS51085"/>
    </source>
</evidence>
<feature type="transmembrane region" description="Helical" evidence="5">
    <location>
        <begin position="18"/>
        <end position="42"/>
    </location>
</feature>
<evidence type="ECO:0000313" key="7">
    <source>
        <dbReference type="EMBL" id="GGA07652.1"/>
    </source>
</evidence>
<dbReference type="PANTHER" id="PTHR23426:SF67">
    <property type="entry name" value="2FE-2S FERREDOXIN-TYPE DOMAIN-CONTAINING PROTEIN"/>
    <property type="match status" value="1"/>
</dbReference>
<keyword evidence="5" id="KW-0812">Transmembrane</keyword>
<dbReference type="Pfam" id="PF00111">
    <property type="entry name" value="Fer2"/>
    <property type="match status" value="1"/>
</dbReference>
<dbReference type="GO" id="GO:0051537">
    <property type="term" value="F:2 iron, 2 sulfur cluster binding"/>
    <property type="evidence" value="ECO:0007669"/>
    <property type="project" value="UniProtKB-KW"/>
</dbReference>
<dbReference type="CDD" id="cd03493">
    <property type="entry name" value="SQR_QFR_TM"/>
    <property type="match status" value="1"/>
</dbReference>
<feature type="transmembrane region" description="Helical" evidence="5">
    <location>
        <begin position="96"/>
        <end position="118"/>
    </location>
</feature>
<dbReference type="EMBL" id="BMKA01000001">
    <property type="protein sequence ID" value="GGA07652.1"/>
    <property type="molecule type" value="Genomic_DNA"/>
</dbReference>
<protein>
    <recommendedName>
        <fullName evidence="6">2Fe-2S ferredoxin-type domain-containing protein</fullName>
    </recommendedName>
</protein>
<dbReference type="AlphaFoldDB" id="A0A916QR55"/>
<dbReference type="PROSITE" id="PS51085">
    <property type="entry name" value="2FE2S_FER_2"/>
    <property type="match status" value="1"/>
</dbReference>
<feature type="domain" description="2Fe-2S ferredoxin-type" evidence="6">
    <location>
        <begin position="266"/>
        <end position="364"/>
    </location>
</feature>
<reference evidence="7" key="1">
    <citation type="journal article" date="2014" name="Int. J. Syst. Evol. Microbiol.">
        <title>Complete genome sequence of Corynebacterium casei LMG S-19264T (=DSM 44701T), isolated from a smear-ripened cheese.</title>
        <authorList>
            <consortium name="US DOE Joint Genome Institute (JGI-PGF)"/>
            <person name="Walter F."/>
            <person name="Albersmeier A."/>
            <person name="Kalinowski J."/>
            <person name="Ruckert C."/>
        </authorList>
    </citation>
    <scope>NUCLEOTIDE SEQUENCE</scope>
    <source>
        <strain evidence="7">CGMCC 1.15880</strain>
    </source>
</reference>
<dbReference type="SUPFAM" id="SSF54292">
    <property type="entry name" value="2Fe-2S ferredoxin-like"/>
    <property type="match status" value="1"/>
</dbReference>
<dbReference type="GO" id="GO:0016020">
    <property type="term" value="C:membrane"/>
    <property type="evidence" value="ECO:0007669"/>
    <property type="project" value="InterPro"/>
</dbReference>
<feature type="transmembrane region" description="Helical" evidence="5">
    <location>
        <begin position="176"/>
        <end position="193"/>
    </location>
</feature>
<evidence type="ECO:0000256" key="5">
    <source>
        <dbReference type="SAM" id="Phobius"/>
    </source>
</evidence>
<keyword evidence="2" id="KW-0479">Metal-binding</keyword>
<evidence type="ECO:0000256" key="2">
    <source>
        <dbReference type="ARBA" id="ARBA00022723"/>
    </source>
</evidence>
<keyword evidence="1" id="KW-0001">2Fe-2S</keyword>
<feature type="transmembrane region" description="Helical" evidence="5">
    <location>
        <begin position="142"/>
        <end position="164"/>
    </location>
</feature>
<dbReference type="GO" id="GO:0140647">
    <property type="term" value="P:P450-containing electron transport chain"/>
    <property type="evidence" value="ECO:0007669"/>
    <property type="project" value="InterPro"/>
</dbReference>
<dbReference type="InterPro" id="IPR001055">
    <property type="entry name" value="Adrenodoxin-like"/>
</dbReference>
<proteinExistence type="predicted"/>
<dbReference type="Proteomes" id="UP000628017">
    <property type="component" value="Unassembled WGS sequence"/>
</dbReference>
<evidence type="ECO:0000256" key="4">
    <source>
        <dbReference type="ARBA" id="ARBA00023014"/>
    </source>
</evidence>
<dbReference type="InterPro" id="IPR001041">
    <property type="entry name" value="2Fe-2S_ferredoxin-type"/>
</dbReference>
<dbReference type="CDD" id="cd00207">
    <property type="entry name" value="fer2"/>
    <property type="match status" value="1"/>
</dbReference>
<dbReference type="RefSeq" id="WP_188670472.1">
    <property type="nucleotide sequence ID" value="NZ_BMKA01000001.1"/>
</dbReference>
<dbReference type="GO" id="GO:0046872">
    <property type="term" value="F:metal ion binding"/>
    <property type="evidence" value="ECO:0007669"/>
    <property type="project" value="UniProtKB-KW"/>
</dbReference>
<dbReference type="InterPro" id="IPR036010">
    <property type="entry name" value="2Fe-2S_ferredoxin-like_sf"/>
</dbReference>
<gene>
    <name evidence="7" type="ORF">GCM10011498_04360</name>
</gene>
<keyword evidence="8" id="KW-1185">Reference proteome</keyword>
<dbReference type="PANTHER" id="PTHR23426">
    <property type="entry name" value="FERREDOXIN/ADRENODOXIN"/>
    <property type="match status" value="1"/>
</dbReference>
<keyword evidence="5" id="KW-1133">Transmembrane helix</keyword>
<feature type="transmembrane region" description="Helical" evidence="5">
    <location>
        <begin position="62"/>
        <end position="84"/>
    </location>
</feature>
<sequence>MPDAPPVPLKLAGMRRGLMIGSGLVLFAFLTCHLANLSLGLHSVALMDEWRWALSGLWTGPVMRLVLATALVLHFATALVSIYWRNTLRLPVYDMAQLVAGVLIVPLLAPHAFGIMAYDPLGLVPTYDLVLRYFWNLSPFDGLRQVVMLVVAWLHGAIGVYTWLRARDGSARALRVFYPFVVIVPVLALLGYVEAGRQVIPVADGGTGYVMANDPNGDGIQVAPEQASEIVASAKRNGRVTWQVSLVLVALAFAARAVRIAAQKPGQVQVNYLGRRDAVFTAQSGLSLLEMARVNDIPHANVCRGRGRCGTCRVRVLQGAEGLPPPDVREQKVLDHWNAAPNERLACQLHPDHGYLEVERVVQPDYSDLDYSEIRAKDAPLHRETP</sequence>
<name>A0A916QR55_9RHOB</name>
<keyword evidence="5" id="KW-0472">Membrane</keyword>
<dbReference type="SUPFAM" id="SSF81343">
    <property type="entry name" value="Fumarate reductase respiratory complex transmembrane subunits"/>
    <property type="match status" value="1"/>
</dbReference>
<keyword evidence="3" id="KW-0408">Iron</keyword>
<reference evidence="7" key="2">
    <citation type="submission" date="2020-09" db="EMBL/GenBank/DDBJ databases">
        <authorList>
            <person name="Sun Q."/>
            <person name="Zhou Y."/>
        </authorList>
    </citation>
    <scope>NUCLEOTIDE SEQUENCE</scope>
    <source>
        <strain evidence="7">CGMCC 1.15880</strain>
    </source>
</reference>
<keyword evidence="4" id="KW-0411">Iron-sulfur</keyword>
<dbReference type="InterPro" id="IPR034804">
    <property type="entry name" value="SQR/QFR_C/D"/>
</dbReference>
<dbReference type="InterPro" id="IPR012675">
    <property type="entry name" value="Beta-grasp_dom_sf"/>
</dbReference>
<evidence type="ECO:0000256" key="1">
    <source>
        <dbReference type="ARBA" id="ARBA00022714"/>
    </source>
</evidence>
<comment type="caution">
    <text evidence="7">The sequence shown here is derived from an EMBL/GenBank/DDBJ whole genome shotgun (WGS) entry which is preliminary data.</text>
</comment>